<sequence length="144" mass="15211">MSIRTAEAHWEGTLREGVGTVRTGKGGITGNYSFRSRFEEGEGTNPEELVGAAHAGCYSMFLAKLLTDAGCAPRKLETTASVQLDSTDAGPRVTRIGLETRGDVPGMDAADFAKWAEEAKQNCPISHLLAAGTEITLTATLAPQ</sequence>
<dbReference type="GO" id="GO:0006979">
    <property type="term" value="P:response to oxidative stress"/>
    <property type="evidence" value="ECO:0007669"/>
    <property type="project" value="InterPro"/>
</dbReference>
<proteinExistence type="predicted"/>
<dbReference type="InterPro" id="IPR036102">
    <property type="entry name" value="OsmC/Ohrsf"/>
</dbReference>
<evidence type="ECO:0000313" key="2">
    <source>
        <dbReference type="Proteomes" id="UP000662200"/>
    </source>
</evidence>
<evidence type="ECO:0000313" key="1">
    <source>
        <dbReference type="EMBL" id="GGK32988.1"/>
    </source>
</evidence>
<organism evidence="1 2">
    <name type="scientific">Pilimelia terevasa</name>
    <dbReference type="NCBI Taxonomy" id="53372"/>
    <lineage>
        <taxon>Bacteria</taxon>
        <taxon>Bacillati</taxon>
        <taxon>Actinomycetota</taxon>
        <taxon>Actinomycetes</taxon>
        <taxon>Micromonosporales</taxon>
        <taxon>Micromonosporaceae</taxon>
        <taxon>Pilimelia</taxon>
    </lineage>
</organism>
<dbReference type="EMBL" id="BMQC01000008">
    <property type="protein sequence ID" value="GGK32988.1"/>
    <property type="molecule type" value="Genomic_DNA"/>
</dbReference>
<dbReference type="PANTHER" id="PTHR42830:SF1">
    <property type="entry name" value="OSMOTICALLY INDUCIBLE FAMILY PROTEIN"/>
    <property type="match status" value="1"/>
</dbReference>
<dbReference type="AlphaFoldDB" id="A0A8J3BR85"/>
<dbReference type="Gene3D" id="3.30.300.20">
    <property type="match status" value="1"/>
</dbReference>
<dbReference type="RefSeq" id="WP_189114659.1">
    <property type="nucleotide sequence ID" value="NZ_BMQC01000008.1"/>
</dbReference>
<comment type="caution">
    <text evidence="1">The sequence shown here is derived from an EMBL/GenBank/DDBJ whole genome shotgun (WGS) entry which is preliminary data.</text>
</comment>
<gene>
    <name evidence="1" type="primary">osmC</name>
    <name evidence="1" type="ORF">GCM10010124_27180</name>
</gene>
<reference evidence="1" key="2">
    <citation type="submission" date="2020-09" db="EMBL/GenBank/DDBJ databases">
        <authorList>
            <person name="Sun Q."/>
            <person name="Ohkuma M."/>
        </authorList>
    </citation>
    <scope>NUCLEOTIDE SEQUENCE</scope>
    <source>
        <strain evidence="1">JCM 3091</strain>
    </source>
</reference>
<accession>A0A8J3BR85</accession>
<dbReference type="InterPro" id="IPR052707">
    <property type="entry name" value="OsmC_Ohr_Peroxiredoxin"/>
</dbReference>
<protein>
    <submittedName>
        <fullName evidence="1">Peroxiredoxin</fullName>
    </submittedName>
</protein>
<dbReference type="Pfam" id="PF02566">
    <property type="entry name" value="OsmC"/>
    <property type="match status" value="1"/>
</dbReference>
<keyword evidence="2" id="KW-1185">Reference proteome</keyword>
<name>A0A8J3BR85_9ACTN</name>
<dbReference type="PANTHER" id="PTHR42830">
    <property type="entry name" value="OSMOTICALLY INDUCIBLE FAMILY PROTEIN"/>
    <property type="match status" value="1"/>
</dbReference>
<reference evidence="1" key="1">
    <citation type="journal article" date="2014" name="Int. J. Syst. Evol. Microbiol.">
        <title>Complete genome sequence of Corynebacterium casei LMG S-19264T (=DSM 44701T), isolated from a smear-ripened cheese.</title>
        <authorList>
            <consortium name="US DOE Joint Genome Institute (JGI-PGF)"/>
            <person name="Walter F."/>
            <person name="Albersmeier A."/>
            <person name="Kalinowski J."/>
            <person name="Ruckert C."/>
        </authorList>
    </citation>
    <scope>NUCLEOTIDE SEQUENCE</scope>
    <source>
        <strain evidence="1">JCM 3091</strain>
    </source>
</reference>
<dbReference type="GO" id="GO:0004601">
    <property type="term" value="F:peroxidase activity"/>
    <property type="evidence" value="ECO:0007669"/>
    <property type="project" value="InterPro"/>
</dbReference>
<dbReference type="SUPFAM" id="SSF82784">
    <property type="entry name" value="OsmC-like"/>
    <property type="match status" value="1"/>
</dbReference>
<dbReference type="InterPro" id="IPR003718">
    <property type="entry name" value="OsmC/Ohr_fam"/>
</dbReference>
<dbReference type="InterPro" id="IPR015946">
    <property type="entry name" value="KH_dom-like_a/b"/>
</dbReference>
<dbReference type="NCBIfam" id="TIGR03562">
    <property type="entry name" value="osmo_induc_OsmC"/>
    <property type="match status" value="1"/>
</dbReference>
<dbReference type="InterPro" id="IPR019904">
    <property type="entry name" value="Peroxiredoxin_OsmC"/>
</dbReference>
<dbReference type="Proteomes" id="UP000662200">
    <property type="component" value="Unassembled WGS sequence"/>
</dbReference>